<feature type="active site" evidence="5">
    <location>
        <position position="18"/>
    </location>
</feature>
<dbReference type="Proteomes" id="UP001165524">
    <property type="component" value="Unassembled WGS sequence"/>
</dbReference>
<dbReference type="InterPro" id="IPR017968">
    <property type="entry name" value="Acylphosphatase_CS"/>
</dbReference>
<evidence type="ECO:0000256" key="7">
    <source>
        <dbReference type="RuleBase" id="RU004168"/>
    </source>
</evidence>
<dbReference type="InterPro" id="IPR020456">
    <property type="entry name" value="Acylphosphatase"/>
</dbReference>
<comment type="caution">
    <text evidence="9">The sequence shown here is derived from an EMBL/GenBank/DDBJ whole genome shotgun (WGS) entry which is preliminary data.</text>
</comment>
<comment type="catalytic activity">
    <reaction evidence="4 5 6">
        <text>an acyl phosphate + H2O = a carboxylate + phosphate + H(+)</text>
        <dbReference type="Rhea" id="RHEA:14965"/>
        <dbReference type="ChEBI" id="CHEBI:15377"/>
        <dbReference type="ChEBI" id="CHEBI:15378"/>
        <dbReference type="ChEBI" id="CHEBI:29067"/>
        <dbReference type="ChEBI" id="CHEBI:43474"/>
        <dbReference type="ChEBI" id="CHEBI:59918"/>
        <dbReference type="EC" id="3.6.1.7"/>
    </reaction>
</comment>
<evidence type="ECO:0000256" key="2">
    <source>
        <dbReference type="ARBA" id="ARBA00012150"/>
    </source>
</evidence>
<dbReference type="PANTHER" id="PTHR47268:SF4">
    <property type="entry name" value="ACYLPHOSPHATASE"/>
    <property type="match status" value="1"/>
</dbReference>
<organism evidence="9 10">
    <name type="scientific">Alcanivorax quisquiliarum</name>
    <dbReference type="NCBI Taxonomy" id="2933565"/>
    <lineage>
        <taxon>Bacteria</taxon>
        <taxon>Pseudomonadati</taxon>
        <taxon>Pseudomonadota</taxon>
        <taxon>Gammaproteobacteria</taxon>
        <taxon>Oceanospirillales</taxon>
        <taxon>Alcanivoracaceae</taxon>
        <taxon>Alcanivorax</taxon>
    </lineage>
</organism>
<dbReference type="PANTHER" id="PTHR47268">
    <property type="entry name" value="ACYLPHOSPHATASE"/>
    <property type="match status" value="1"/>
</dbReference>
<dbReference type="Pfam" id="PF00708">
    <property type="entry name" value="Acylphosphatase"/>
    <property type="match status" value="1"/>
</dbReference>
<proteinExistence type="inferred from homology"/>
<evidence type="ECO:0000256" key="6">
    <source>
        <dbReference type="RuleBase" id="RU000553"/>
    </source>
</evidence>
<dbReference type="RefSeq" id="WP_246952820.1">
    <property type="nucleotide sequence ID" value="NZ_JALKII010000007.1"/>
</dbReference>
<dbReference type="EC" id="3.6.1.7" evidence="2 5"/>
<evidence type="ECO:0000259" key="8">
    <source>
        <dbReference type="PROSITE" id="PS51160"/>
    </source>
</evidence>
<feature type="domain" description="Acylphosphatase-like" evidence="8">
    <location>
        <begin position="3"/>
        <end position="91"/>
    </location>
</feature>
<evidence type="ECO:0000256" key="4">
    <source>
        <dbReference type="ARBA" id="ARBA00047645"/>
    </source>
</evidence>
<evidence type="ECO:0000313" key="9">
    <source>
        <dbReference type="EMBL" id="MCK0538314.1"/>
    </source>
</evidence>
<evidence type="ECO:0000256" key="3">
    <source>
        <dbReference type="ARBA" id="ARBA00015991"/>
    </source>
</evidence>
<evidence type="ECO:0000313" key="10">
    <source>
        <dbReference type="Proteomes" id="UP001165524"/>
    </source>
</evidence>
<evidence type="ECO:0000256" key="5">
    <source>
        <dbReference type="PROSITE-ProRule" id="PRU00520"/>
    </source>
</evidence>
<dbReference type="SUPFAM" id="SSF54975">
    <property type="entry name" value="Acylphosphatase/BLUF domain-like"/>
    <property type="match status" value="1"/>
</dbReference>
<evidence type="ECO:0000256" key="1">
    <source>
        <dbReference type="ARBA" id="ARBA00005614"/>
    </source>
</evidence>
<dbReference type="PROSITE" id="PS51160">
    <property type="entry name" value="ACYLPHOSPHATASE_3"/>
    <property type="match status" value="1"/>
</dbReference>
<dbReference type="InterPro" id="IPR001792">
    <property type="entry name" value="Acylphosphatase-like_dom"/>
</dbReference>
<name>A0ABT0E900_9GAMM</name>
<dbReference type="PRINTS" id="PR00112">
    <property type="entry name" value="ACYLPHPHTASE"/>
</dbReference>
<dbReference type="Gene3D" id="3.30.70.100">
    <property type="match status" value="1"/>
</dbReference>
<accession>A0ABT0E900</accession>
<dbReference type="PROSITE" id="PS00151">
    <property type="entry name" value="ACYLPHOSPHATASE_2"/>
    <property type="match status" value="1"/>
</dbReference>
<protein>
    <recommendedName>
        <fullName evidence="3 5">Acylphosphatase</fullName>
        <ecNumber evidence="2 5">3.6.1.7</ecNumber>
    </recommendedName>
</protein>
<dbReference type="EMBL" id="JALKII010000007">
    <property type="protein sequence ID" value="MCK0538314.1"/>
    <property type="molecule type" value="Genomic_DNA"/>
</dbReference>
<sequence length="91" mass="10126">MKTLQVRVYGRVQGVHFRASTREQAQALGLAGWVRNRDDGSVEAHLRGGDTALQQMLTWLHHGPPQARVEAVEVERLADAVPADPGFEVKW</sequence>
<gene>
    <name evidence="9" type="ORF">MU846_11390</name>
</gene>
<reference evidence="9" key="1">
    <citation type="submission" date="2022-04" db="EMBL/GenBank/DDBJ databases">
        <title>Alcanivorax sp. CY1518 draft genome sequence.</title>
        <authorList>
            <person name="Zhao G."/>
            <person name="An M."/>
        </authorList>
    </citation>
    <scope>NUCLEOTIDE SEQUENCE</scope>
    <source>
        <strain evidence="9">CY1518</strain>
    </source>
</reference>
<comment type="similarity">
    <text evidence="1 7">Belongs to the acylphosphatase family.</text>
</comment>
<dbReference type="PROSITE" id="PS00150">
    <property type="entry name" value="ACYLPHOSPHATASE_1"/>
    <property type="match status" value="1"/>
</dbReference>
<feature type="active site" evidence="5">
    <location>
        <position position="36"/>
    </location>
</feature>
<dbReference type="InterPro" id="IPR036046">
    <property type="entry name" value="Acylphosphatase-like_dom_sf"/>
</dbReference>
<keyword evidence="10" id="KW-1185">Reference proteome</keyword>
<keyword evidence="5 6" id="KW-0378">Hydrolase</keyword>